<dbReference type="PANTHER" id="PTHR47396:SF1">
    <property type="entry name" value="ATP-DEPENDENT HELICASE IRC3-RELATED"/>
    <property type="match status" value="1"/>
</dbReference>
<keyword evidence="1" id="KW-0378">Hydrolase</keyword>
<dbReference type="GO" id="GO:0070125">
    <property type="term" value="P:mitochondrial translational elongation"/>
    <property type="evidence" value="ECO:0007669"/>
    <property type="project" value="TreeGrafter"/>
</dbReference>
<sequence length="676" mass="77560">MIKVGLETLSRLLFAREVSTQYKLRNYQQVAIDKCVDSIANGIKKIGVSLATGGGKTVIFTNLIDQLKSRTPKNEGDKFRTLILVHRRELALQTINTIKNFSHDINAQVEMGKYHCEVEQADVIVGSVQSLLNRLAKYNEKNIDLIIIDEAHHAVAKSYIKVVDTINSNGKIPVIGFSATFERNDNKALSVMFDEIVYHKGIVEMIKENWLCEGLFTSVNVDVNLDDVEVSSCNDFKLDSLSKVMNTEKINNIVVRTYLEERQKENLKSTLLFAVDVAHVKYLCEEFRKFGINAEYVTGTTKVAERDRIINDFKNFKIEVLINCGIFTEGTDIPNIDCVLLCRPTKSRSLLVQMIGRGLRLHHSKKHCHIIDFVGVENVGVVSVPTLMGIDNFNDELEAATISELNTLKLQIDKEKQEMVLKNAAVEDSLKAKYNDYLEEHNDFDLTLTSYPSFEDFCEAYKDSNGYLSLTEKEPISNTERENQYFMKSSYPWVKTANTAWAFSIHNNHHIRLYKETKEKDNVAKEIYIAKIYRELPFAMREESGIRFIPRELVKTNDFFKAAGIIEQTISEMQMRGNDDKGYTLNVNKFSPWRKLQATPKQKALLLKRLNKVNSLEKKESDRLEKKDIDNYVEHISKGEISNVLFASTIAPIYPLKRLLKVIKYRINRERIQAFQ</sequence>
<feature type="domain" description="Helicase ATP-binding" evidence="2">
    <location>
        <begin position="37"/>
        <end position="199"/>
    </location>
</feature>
<dbReference type="AlphaFoldDB" id="G8BX53"/>
<dbReference type="CDD" id="cd18799">
    <property type="entry name" value="SF2_C_EcoAI-like"/>
    <property type="match status" value="1"/>
</dbReference>
<dbReference type="PROSITE" id="PS51194">
    <property type="entry name" value="HELICASE_CTER"/>
    <property type="match status" value="1"/>
</dbReference>
<feature type="domain" description="Helicase C-terminal" evidence="3">
    <location>
        <begin position="254"/>
        <end position="409"/>
    </location>
</feature>
<organism evidence="4 5">
    <name type="scientific">Tetrapisispora phaffii (strain ATCC 24235 / CBS 4417 / NBRC 1672 / NRRL Y-8282 / UCD 70-5)</name>
    <name type="common">Yeast</name>
    <name type="synonym">Fabospora phaffii</name>
    <dbReference type="NCBI Taxonomy" id="1071381"/>
    <lineage>
        <taxon>Eukaryota</taxon>
        <taxon>Fungi</taxon>
        <taxon>Dikarya</taxon>
        <taxon>Ascomycota</taxon>
        <taxon>Saccharomycotina</taxon>
        <taxon>Saccharomycetes</taxon>
        <taxon>Saccharomycetales</taxon>
        <taxon>Saccharomycetaceae</taxon>
        <taxon>Tetrapisispora</taxon>
    </lineage>
</organism>
<evidence type="ECO:0000259" key="3">
    <source>
        <dbReference type="PROSITE" id="PS51194"/>
    </source>
</evidence>
<evidence type="ECO:0000313" key="4">
    <source>
        <dbReference type="EMBL" id="CCE64357.1"/>
    </source>
</evidence>
<evidence type="ECO:0000313" key="5">
    <source>
        <dbReference type="Proteomes" id="UP000005666"/>
    </source>
</evidence>
<dbReference type="GO" id="GO:0036121">
    <property type="term" value="F:double-stranded DNA helicase activity"/>
    <property type="evidence" value="ECO:0007669"/>
    <property type="project" value="EnsemblFungi"/>
</dbReference>
<reference evidence="4 5" key="1">
    <citation type="journal article" date="2011" name="Proc. Natl. Acad. Sci. U.S.A.">
        <title>Evolutionary erosion of yeast sex chromosomes by mating-type switching accidents.</title>
        <authorList>
            <person name="Gordon J.L."/>
            <person name="Armisen D."/>
            <person name="Proux-Wera E."/>
            <person name="Oheigeartaigh S.S."/>
            <person name="Byrne K.P."/>
            <person name="Wolfe K.H."/>
        </authorList>
    </citation>
    <scope>NUCLEOTIDE SEQUENCE [LARGE SCALE GENOMIC DNA]</scope>
    <source>
        <strain evidence="5">ATCC 24235 / CBS 4417 / NBRC 1672 / NRRL Y-8282 / UCD 70-5</strain>
    </source>
</reference>
<dbReference type="GO" id="GO:0005524">
    <property type="term" value="F:ATP binding"/>
    <property type="evidence" value="ECO:0007669"/>
    <property type="project" value="InterPro"/>
</dbReference>
<keyword evidence="5" id="KW-1185">Reference proteome</keyword>
<evidence type="ECO:0000256" key="1">
    <source>
        <dbReference type="ARBA" id="ARBA00022806"/>
    </source>
</evidence>
<evidence type="ECO:0008006" key="6">
    <source>
        <dbReference type="Google" id="ProtNLM"/>
    </source>
</evidence>
<gene>
    <name evidence="4" type="primary">TPHA0H01510</name>
    <name evidence="4" type="ordered locus">TPHA_0H01510</name>
</gene>
<keyword evidence="1" id="KW-0547">Nucleotide-binding</keyword>
<dbReference type="SUPFAM" id="SSF52540">
    <property type="entry name" value="P-loop containing nucleoside triphosphate hydrolases"/>
    <property type="match status" value="1"/>
</dbReference>
<dbReference type="GO" id="GO:0005759">
    <property type="term" value="C:mitochondrial matrix"/>
    <property type="evidence" value="ECO:0007669"/>
    <property type="project" value="EnsemblFungi"/>
</dbReference>
<dbReference type="Pfam" id="PF00271">
    <property type="entry name" value="Helicase_C"/>
    <property type="match status" value="1"/>
</dbReference>
<dbReference type="Proteomes" id="UP000005666">
    <property type="component" value="Chromosome 8"/>
</dbReference>
<dbReference type="SMART" id="SM00487">
    <property type="entry name" value="DEXDc"/>
    <property type="match status" value="1"/>
</dbReference>
<dbReference type="OrthoDB" id="16911at2759"/>
<dbReference type="STRING" id="1071381.G8BX53"/>
<name>G8BX53_TETPH</name>
<dbReference type="InterPro" id="IPR014001">
    <property type="entry name" value="Helicase_ATP-bd"/>
</dbReference>
<dbReference type="GO" id="GO:1905082">
    <property type="term" value="P:regulation of mitochondrial translational elongation"/>
    <property type="evidence" value="ECO:0007669"/>
    <property type="project" value="EnsemblFungi"/>
</dbReference>
<evidence type="ECO:0000259" key="2">
    <source>
        <dbReference type="PROSITE" id="PS51192"/>
    </source>
</evidence>
<dbReference type="KEGG" id="tpf:TPHA_0H01510"/>
<accession>G8BX53</accession>
<dbReference type="RefSeq" id="XP_003686791.1">
    <property type="nucleotide sequence ID" value="XM_003686743.1"/>
</dbReference>
<dbReference type="InterPro" id="IPR001650">
    <property type="entry name" value="Helicase_C-like"/>
</dbReference>
<proteinExistence type="predicted"/>
<dbReference type="GeneID" id="11533910"/>
<protein>
    <recommendedName>
        <fullName evidence="6">ATP-dependent helicase IRC3</fullName>
    </recommendedName>
</protein>
<dbReference type="InterPro" id="IPR050742">
    <property type="entry name" value="Helicase_Restrict-Modif_Enz"/>
</dbReference>
<dbReference type="OMA" id="DKWLCEG"/>
<keyword evidence="1" id="KW-0067">ATP-binding</keyword>
<dbReference type="HOGENOM" id="CLU_014765_0_0_1"/>
<dbReference type="InterPro" id="IPR006935">
    <property type="entry name" value="Helicase/UvrB_N"/>
</dbReference>
<dbReference type="GO" id="GO:0061749">
    <property type="term" value="F:forked DNA-dependent helicase activity"/>
    <property type="evidence" value="ECO:0007669"/>
    <property type="project" value="EnsemblFungi"/>
</dbReference>
<dbReference type="EMBL" id="HE612863">
    <property type="protein sequence ID" value="CCE64357.1"/>
    <property type="molecule type" value="Genomic_DNA"/>
</dbReference>
<dbReference type="GO" id="GO:0016787">
    <property type="term" value="F:hydrolase activity"/>
    <property type="evidence" value="ECO:0007669"/>
    <property type="project" value="InterPro"/>
</dbReference>
<dbReference type="PANTHER" id="PTHR47396">
    <property type="entry name" value="TYPE I RESTRICTION ENZYME ECOKI R PROTEIN"/>
    <property type="match status" value="1"/>
</dbReference>
<dbReference type="eggNOG" id="ENOG502QT4U">
    <property type="taxonomic scope" value="Eukaryota"/>
</dbReference>
<dbReference type="GO" id="GO:0000403">
    <property type="term" value="F:Y-form DNA binding"/>
    <property type="evidence" value="ECO:0007669"/>
    <property type="project" value="EnsemblFungi"/>
</dbReference>
<dbReference type="PROSITE" id="PS51192">
    <property type="entry name" value="HELICASE_ATP_BIND_1"/>
    <property type="match status" value="1"/>
</dbReference>
<dbReference type="GO" id="GO:0032042">
    <property type="term" value="P:mitochondrial DNA metabolic process"/>
    <property type="evidence" value="ECO:0007669"/>
    <property type="project" value="EnsemblFungi"/>
</dbReference>
<dbReference type="InterPro" id="IPR027417">
    <property type="entry name" value="P-loop_NTPase"/>
</dbReference>
<dbReference type="Pfam" id="PF04851">
    <property type="entry name" value="ResIII"/>
    <property type="match status" value="1"/>
</dbReference>
<keyword evidence="1" id="KW-0347">Helicase</keyword>
<dbReference type="SMART" id="SM00490">
    <property type="entry name" value="HELICc"/>
    <property type="match status" value="1"/>
</dbReference>
<dbReference type="Gene3D" id="3.40.50.300">
    <property type="entry name" value="P-loop containing nucleotide triphosphate hydrolases"/>
    <property type="match status" value="2"/>
</dbReference>